<sequence length="207" mass="23309">MTATETAPRVVLLLFRNGAVKRANRYAAYACERGVRVEAVVADGQRWGRALELHPSIRVHSLAAAENRMPLVWLYETLLERLPGGLLRRLDGRVPGAGAAARVHRRGASWLRRNLFWRVYGPVRHQALRRPAVRRLGRLDLEHADLVVCADESTVPLGWSIAKRYPHLAVTKAADPQVFADRPVTTPLGEWDPTDPDRPKRDPYLPL</sequence>
<reference evidence="2 3" key="1">
    <citation type="submission" date="2019-10" db="EMBL/GenBank/DDBJ databases">
        <title>Glycomyces albidus sp. nov., a novel actinomycete isolated from rhizosphere soil of wheat (Triticum aestivum L.).</title>
        <authorList>
            <person name="Qian L."/>
        </authorList>
    </citation>
    <scope>NUCLEOTIDE SEQUENCE [LARGE SCALE GENOMIC DNA]</scope>
    <source>
        <strain evidence="2 3">NEAU-7082</strain>
    </source>
</reference>
<comment type="caution">
    <text evidence="2">The sequence shown here is derived from an EMBL/GenBank/DDBJ whole genome shotgun (WGS) entry which is preliminary data.</text>
</comment>
<keyword evidence="3" id="KW-1185">Reference proteome</keyword>
<proteinExistence type="predicted"/>
<feature type="region of interest" description="Disordered" evidence="1">
    <location>
        <begin position="181"/>
        <end position="207"/>
    </location>
</feature>
<evidence type="ECO:0000313" key="2">
    <source>
        <dbReference type="EMBL" id="MQM28474.1"/>
    </source>
</evidence>
<evidence type="ECO:0000256" key="1">
    <source>
        <dbReference type="SAM" id="MobiDB-lite"/>
    </source>
</evidence>
<feature type="compositionally biased region" description="Basic and acidic residues" evidence="1">
    <location>
        <begin position="195"/>
        <end position="207"/>
    </location>
</feature>
<dbReference type="EMBL" id="WIAO01000045">
    <property type="protein sequence ID" value="MQM28474.1"/>
    <property type="molecule type" value="Genomic_DNA"/>
</dbReference>
<name>A0A6L5GFH5_9ACTN</name>
<dbReference type="RefSeq" id="WP_153027573.1">
    <property type="nucleotide sequence ID" value="NZ_WIAO01000045.1"/>
</dbReference>
<evidence type="ECO:0008006" key="4">
    <source>
        <dbReference type="Google" id="ProtNLM"/>
    </source>
</evidence>
<gene>
    <name evidence="2" type="ORF">GFD30_23355</name>
</gene>
<dbReference type="AlphaFoldDB" id="A0A6L5GFH5"/>
<organism evidence="2 3">
    <name type="scientific">Glycomyces albidus</name>
    <dbReference type="NCBI Taxonomy" id="2656774"/>
    <lineage>
        <taxon>Bacteria</taxon>
        <taxon>Bacillati</taxon>
        <taxon>Actinomycetota</taxon>
        <taxon>Actinomycetes</taxon>
        <taxon>Glycomycetales</taxon>
        <taxon>Glycomycetaceae</taxon>
        <taxon>Glycomyces</taxon>
    </lineage>
</organism>
<accession>A0A6L5GFH5</accession>
<protein>
    <recommendedName>
        <fullName evidence="4">Glycosyltransferase</fullName>
    </recommendedName>
</protein>
<dbReference type="Proteomes" id="UP000477750">
    <property type="component" value="Unassembled WGS sequence"/>
</dbReference>
<evidence type="ECO:0000313" key="3">
    <source>
        <dbReference type="Proteomes" id="UP000477750"/>
    </source>
</evidence>